<dbReference type="GO" id="GO:0009247">
    <property type="term" value="P:glycolipid biosynthetic process"/>
    <property type="evidence" value="ECO:0007669"/>
    <property type="project" value="UniProtKB-ARBA"/>
</dbReference>
<dbReference type="CDD" id="cd07984">
    <property type="entry name" value="LPLAT_LABLAT-like"/>
    <property type="match status" value="1"/>
</dbReference>
<evidence type="ECO:0000256" key="6">
    <source>
        <dbReference type="ARBA" id="ARBA00023315"/>
    </source>
</evidence>
<keyword evidence="4" id="KW-0808">Transferase</keyword>
<evidence type="ECO:0000256" key="2">
    <source>
        <dbReference type="ARBA" id="ARBA00022475"/>
    </source>
</evidence>
<gene>
    <name evidence="7" type="ORF">ENK01_04315</name>
</gene>
<accession>A0A7V5U1H9</accession>
<evidence type="ECO:0000256" key="3">
    <source>
        <dbReference type="ARBA" id="ARBA00022519"/>
    </source>
</evidence>
<comment type="subcellular location">
    <subcellularLocation>
        <location evidence="1">Cell inner membrane</location>
    </subcellularLocation>
</comment>
<dbReference type="Proteomes" id="UP000885806">
    <property type="component" value="Unassembled WGS sequence"/>
</dbReference>
<organism evidence="7">
    <name type="scientific">Hellea balneolensis</name>
    <dbReference type="NCBI Taxonomy" id="287478"/>
    <lineage>
        <taxon>Bacteria</taxon>
        <taxon>Pseudomonadati</taxon>
        <taxon>Pseudomonadota</taxon>
        <taxon>Alphaproteobacteria</taxon>
        <taxon>Maricaulales</taxon>
        <taxon>Robiginitomaculaceae</taxon>
        <taxon>Hellea</taxon>
    </lineage>
</organism>
<sequence>MSGFWQNVRWRAEVLAYDLVRLLMAPFSLSQVSSLGGWLFRKIGPKTSKHHIVKTNLRLAFPDADEAQMARWLEESWDQMGRTFAEFPLLHRIKVFEDGSHVEVVGLEILQDLKDTHTGAVLVSGHFANWELMAAVFSQAGLPVRVTYRPTNNPYFDKRIRQERERYGIKLMVPKSGPRGARELITALRAGESVALLNDQKFNEGIEVPFFGQPAMTAPGPTRLALKTGAPLIPMSIIRLGGTKFRVTIHPPLDLPKSGDHKRDIETGVRLISGFIEDQIRAHPTDWFWVHRRWPKELYKRTHHQGTNKQGKER</sequence>
<dbReference type="AlphaFoldDB" id="A0A7V5U1H9"/>
<name>A0A7V5U1H9_9PROT</name>
<dbReference type="EMBL" id="DROP01000288">
    <property type="protein sequence ID" value="HHI89159.1"/>
    <property type="molecule type" value="Genomic_DNA"/>
</dbReference>
<dbReference type="Pfam" id="PF03279">
    <property type="entry name" value="Lip_A_acyltrans"/>
    <property type="match status" value="1"/>
</dbReference>
<dbReference type="PIRSF" id="PIRSF026649">
    <property type="entry name" value="MsbB"/>
    <property type="match status" value="1"/>
</dbReference>
<proteinExistence type="predicted"/>
<evidence type="ECO:0000256" key="5">
    <source>
        <dbReference type="ARBA" id="ARBA00023136"/>
    </source>
</evidence>
<evidence type="ECO:0000313" key="7">
    <source>
        <dbReference type="EMBL" id="HHI89159.1"/>
    </source>
</evidence>
<keyword evidence="3" id="KW-0997">Cell inner membrane</keyword>
<keyword evidence="6 7" id="KW-0012">Acyltransferase</keyword>
<dbReference type="GO" id="GO:0016746">
    <property type="term" value="F:acyltransferase activity"/>
    <property type="evidence" value="ECO:0007669"/>
    <property type="project" value="UniProtKB-KW"/>
</dbReference>
<keyword evidence="2" id="KW-1003">Cell membrane</keyword>
<dbReference type="InterPro" id="IPR004960">
    <property type="entry name" value="LipA_acyltrans"/>
</dbReference>
<dbReference type="PANTHER" id="PTHR30606:SF10">
    <property type="entry name" value="PHOSPHATIDYLINOSITOL MANNOSIDE ACYLTRANSFERASE"/>
    <property type="match status" value="1"/>
</dbReference>
<reference evidence="7" key="1">
    <citation type="journal article" date="2020" name="mSystems">
        <title>Genome- and Community-Level Interaction Insights into Carbon Utilization and Element Cycling Functions of Hydrothermarchaeota in Hydrothermal Sediment.</title>
        <authorList>
            <person name="Zhou Z."/>
            <person name="Liu Y."/>
            <person name="Xu W."/>
            <person name="Pan J."/>
            <person name="Luo Z.H."/>
            <person name="Li M."/>
        </authorList>
    </citation>
    <scope>NUCLEOTIDE SEQUENCE [LARGE SCALE GENOMIC DNA]</scope>
    <source>
        <strain evidence="7">HyVt-538</strain>
    </source>
</reference>
<protein>
    <submittedName>
        <fullName evidence="7">Lipid A biosynthesis acyltransferase</fullName>
    </submittedName>
</protein>
<comment type="caution">
    <text evidence="7">The sequence shown here is derived from an EMBL/GenBank/DDBJ whole genome shotgun (WGS) entry which is preliminary data.</text>
</comment>
<keyword evidence="5" id="KW-0472">Membrane</keyword>
<evidence type="ECO:0000256" key="4">
    <source>
        <dbReference type="ARBA" id="ARBA00022679"/>
    </source>
</evidence>
<evidence type="ECO:0000256" key="1">
    <source>
        <dbReference type="ARBA" id="ARBA00004533"/>
    </source>
</evidence>
<dbReference type="PANTHER" id="PTHR30606">
    <property type="entry name" value="LIPID A BIOSYNTHESIS LAUROYL ACYLTRANSFERASE"/>
    <property type="match status" value="1"/>
</dbReference>
<dbReference type="GO" id="GO:0005886">
    <property type="term" value="C:plasma membrane"/>
    <property type="evidence" value="ECO:0007669"/>
    <property type="project" value="UniProtKB-SubCell"/>
</dbReference>